<comment type="similarity">
    <text evidence="6">Belongs to the ABC-2 integral membrane protein family.</text>
</comment>
<dbReference type="InterPro" id="IPR047817">
    <property type="entry name" value="ABC2_TM_bact-type"/>
</dbReference>
<dbReference type="GO" id="GO:0046677">
    <property type="term" value="P:response to antibiotic"/>
    <property type="evidence" value="ECO:0007669"/>
    <property type="project" value="UniProtKB-KW"/>
</dbReference>
<dbReference type="PIRSF" id="PIRSF006648">
    <property type="entry name" value="DrrB"/>
    <property type="match status" value="1"/>
</dbReference>
<keyword evidence="4 6" id="KW-0472">Membrane</keyword>
<evidence type="ECO:0000259" key="7">
    <source>
        <dbReference type="PROSITE" id="PS51012"/>
    </source>
</evidence>
<comment type="caution">
    <text evidence="8">The sequence shown here is derived from an EMBL/GenBank/DDBJ whole genome shotgun (WGS) entry which is preliminary data.</text>
</comment>
<feature type="domain" description="ABC transmembrane type-2" evidence="7">
    <location>
        <begin position="34"/>
        <end position="258"/>
    </location>
</feature>
<evidence type="ECO:0000256" key="2">
    <source>
        <dbReference type="ARBA" id="ARBA00022692"/>
    </source>
</evidence>
<dbReference type="InterPro" id="IPR013525">
    <property type="entry name" value="ABC2_TM"/>
</dbReference>
<proteinExistence type="inferred from homology"/>
<evidence type="ECO:0000256" key="5">
    <source>
        <dbReference type="ARBA" id="ARBA00023251"/>
    </source>
</evidence>
<dbReference type="AlphaFoldDB" id="A0A4U3M6T9"/>
<reference evidence="8 9" key="1">
    <citation type="submission" date="2019-04" db="EMBL/GenBank/DDBJ databases">
        <title>Herbidospora sp. NEAU-GS14.nov., a novel actinomycete isolated from soil.</title>
        <authorList>
            <person name="Han L."/>
        </authorList>
    </citation>
    <scope>NUCLEOTIDE SEQUENCE [LARGE SCALE GENOMIC DNA]</scope>
    <source>
        <strain evidence="8 9">NEAU-GS14</strain>
    </source>
</reference>
<feature type="transmembrane region" description="Helical" evidence="6">
    <location>
        <begin position="39"/>
        <end position="56"/>
    </location>
</feature>
<dbReference type="PANTHER" id="PTHR43229:SF2">
    <property type="entry name" value="NODULATION PROTEIN J"/>
    <property type="match status" value="1"/>
</dbReference>
<dbReference type="EMBL" id="SZQA01000034">
    <property type="protein sequence ID" value="TKK84511.1"/>
    <property type="molecule type" value="Genomic_DNA"/>
</dbReference>
<dbReference type="Proteomes" id="UP000308705">
    <property type="component" value="Unassembled WGS sequence"/>
</dbReference>
<dbReference type="GO" id="GO:0140359">
    <property type="term" value="F:ABC-type transporter activity"/>
    <property type="evidence" value="ECO:0007669"/>
    <property type="project" value="InterPro"/>
</dbReference>
<dbReference type="PANTHER" id="PTHR43229">
    <property type="entry name" value="NODULATION PROTEIN J"/>
    <property type="match status" value="1"/>
</dbReference>
<dbReference type="InterPro" id="IPR051784">
    <property type="entry name" value="Nod_factor_ABC_transporter"/>
</dbReference>
<sequence length="273" mass="29778">MTAIAFAPHSTQARRRRIAGVVYRDLAAMRRSPIRVFEILFWPVIELVVWGYVTLFLQANKVPFIVSMLLGAVLLWQVLHRASNEVSIGFLEDVWSRNLINLHVTPVTPGEYVTGLILFSLIKIAGGLAVMVTLAYVLYGFGLFSVGIGLIPFMAVLLVLGWALALVAISAVLRFGEGAQVIAWSLVFVLQPIAGVFYPVSVLPEPLQWLADAVPASHVFEGMRAVLGGAPVPWDTLALAAGLDVGYVAVALWLYTATLRHARSKGRLSRFGE</sequence>
<gene>
    <name evidence="8" type="ORF">FDA94_29680</name>
</gene>
<name>A0A4U3M6T9_9ACTN</name>
<dbReference type="OrthoDB" id="9786643at2"/>
<keyword evidence="5" id="KW-0046">Antibiotic resistance</keyword>
<evidence type="ECO:0000256" key="6">
    <source>
        <dbReference type="RuleBase" id="RU361157"/>
    </source>
</evidence>
<keyword evidence="6" id="KW-0813">Transport</keyword>
<evidence type="ECO:0000256" key="3">
    <source>
        <dbReference type="ARBA" id="ARBA00022989"/>
    </source>
</evidence>
<evidence type="ECO:0000313" key="9">
    <source>
        <dbReference type="Proteomes" id="UP000308705"/>
    </source>
</evidence>
<protein>
    <recommendedName>
        <fullName evidence="6">Transport permease protein</fullName>
    </recommendedName>
</protein>
<keyword evidence="3 6" id="KW-1133">Transmembrane helix</keyword>
<comment type="subcellular location">
    <subcellularLocation>
        <location evidence="6">Cell membrane</location>
        <topology evidence="6">Multi-pass membrane protein</topology>
    </subcellularLocation>
    <subcellularLocation>
        <location evidence="1">Membrane</location>
        <topology evidence="1">Multi-pass membrane protein</topology>
    </subcellularLocation>
</comment>
<keyword evidence="2 6" id="KW-0812">Transmembrane</keyword>
<dbReference type="GO" id="GO:0043190">
    <property type="term" value="C:ATP-binding cassette (ABC) transporter complex"/>
    <property type="evidence" value="ECO:0007669"/>
    <property type="project" value="InterPro"/>
</dbReference>
<feature type="transmembrane region" description="Helical" evidence="6">
    <location>
        <begin position="181"/>
        <end position="200"/>
    </location>
</feature>
<evidence type="ECO:0000256" key="4">
    <source>
        <dbReference type="ARBA" id="ARBA00023136"/>
    </source>
</evidence>
<feature type="transmembrane region" description="Helical" evidence="6">
    <location>
        <begin position="62"/>
        <end position="79"/>
    </location>
</feature>
<dbReference type="Pfam" id="PF01061">
    <property type="entry name" value="ABC2_membrane"/>
    <property type="match status" value="1"/>
</dbReference>
<feature type="transmembrane region" description="Helical" evidence="6">
    <location>
        <begin position="144"/>
        <end position="169"/>
    </location>
</feature>
<evidence type="ECO:0000313" key="8">
    <source>
        <dbReference type="EMBL" id="TKK84511.1"/>
    </source>
</evidence>
<keyword evidence="9" id="KW-1185">Reference proteome</keyword>
<keyword evidence="6" id="KW-1003">Cell membrane</keyword>
<feature type="transmembrane region" description="Helical" evidence="6">
    <location>
        <begin position="237"/>
        <end position="257"/>
    </location>
</feature>
<feature type="transmembrane region" description="Helical" evidence="6">
    <location>
        <begin position="116"/>
        <end position="138"/>
    </location>
</feature>
<dbReference type="InterPro" id="IPR000412">
    <property type="entry name" value="ABC_2_transport"/>
</dbReference>
<dbReference type="RefSeq" id="WP_137250366.1">
    <property type="nucleotide sequence ID" value="NZ_SZQA01000034.1"/>
</dbReference>
<dbReference type="PROSITE" id="PS51012">
    <property type="entry name" value="ABC_TM2"/>
    <property type="match status" value="1"/>
</dbReference>
<organism evidence="8 9">
    <name type="scientific">Herbidospora galbida</name>
    <dbReference type="NCBI Taxonomy" id="2575442"/>
    <lineage>
        <taxon>Bacteria</taxon>
        <taxon>Bacillati</taxon>
        <taxon>Actinomycetota</taxon>
        <taxon>Actinomycetes</taxon>
        <taxon>Streptosporangiales</taxon>
        <taxon>Streptosporangiaceae</taxon>
        <taxon>Herbidospora</taxon>
    </lineage>
</organism>
<accession>A0A4U3M6T9</accession>
<evidence type="ECO:0000256" key="1">
    <source>
        <dbReference type="ARBA" id="ARBA00004141"/>
    </source>
</evidence>